<evidence type="ECO:0000313" key="5">
    <source>
        <dbReference type="EMBL" id="QIL46974.1"/>
    </source>
</evidence>
<comment type="similarity">
    <text evidence="1">Belongs to the glycosyl hydrolase 73 family.</text>
</comment>
<protein>
    <recommendedName>
        <fullName evidence="4">Mannosyl-glycoprotein endo-beta-N-acetylglucosamidase-like domain-containing protein</fullName>
    </recommendedName>
</protein>
<evidence type="ECO:0000259" key="4">
    <source>
        <dbReference type="SMART" id="SM00047"/>
    </source>
</evidence>
<dbReference type="InterPro" id="IPR002901">
    <property type="entry name" value="MGlyc_endo_b_GlcNAc-like_dom"/>
</dbReference>
<proteinExistence type="inferred from homology"/>
<dbReference type="Gene3D" id="1.10.530.10">
    <property type="match status" value="1"/>
</dbReference>
<dbReference type="AlphaFoldDB" id="A0A6G8APG9"/>
<keyword evidence="2" id="KW-0378">Hydrolase</keyword>
<dbReference type="PANTHER" id="PTHR33308">
    <property type="entry name" value="PEPTIDOGLYCAN HYDROLASE FLGJ"/>
    <property type="match status" value="1"/>
</dbReference>
<feature type="region of interest" description="Disordered" evidence="3">
    <location>
        <begin position="249"/>
        <end position="268"/>
    </location>
</feature>
<evidence type="ECO:0000256" key="1">
    <source>
        <dbReference type="ARBA" id="ARBA00010266"/>
    </source>
</evidence>
<sequence length="325" mass="36298">MTNESHESSEPLETETLPKENSTDEPRPSKPNDNGSSQESTVEPEIPDKPSKEQIRVSGSEEAITNLSGNAVEDNYYFSVAKNQTTTGFINAIRKDATEIAWKNDLYASVMISQAILETGSGNSLLSSKPNYNLFGVKGSYKGSSVTMPTSEDNGSGKMYTINSGFRKYPSYKESLEDYAILLKKGIAGNPNFYKNTWKSNAKSYRDVTAFLTGRYATDTRYAQKLNAIITTYKLTQYDNDPKTVFTGKAKKSGNKNETKLLSNKQSKEKSDINLDEFLVEKDHPKREEKVDDSAITSSESNRIEKLMTLKIHEVSSDKDITFKK</sequence>
<accession>A0A6G8APG9</accession>
<evidence type="ECO:0000256" key="2">
    <source>
        <dbReference type="ARBA" id="ARBA00022801"/>
    </source>
</evidence>
<gene>
    <name evidence="5" type="ORF">G7081_01260</name>
</gene>
<feature type="region of interest" description="Disordered" evidence="3">
    <location>
        <begin position="1"/>
        <end position="60"/>
    </location>
</feature>
<organism evidence="5 6">
    <name type="scientific">Vagococcus coleopterorum</name>
    <dbReference type="NCBI Taxonomy" id="2714946"/>
    <lineage>
        <taxon>Bacteria</taxon>
        <taxon>Bacillati</taxon>
        <taxon>Bacillota</taxon>
        <taxon>Bacilli</taxon>
        <taxon>Lactobacillales</taxon>
        <taxon>Enterococcaceae</taxon>
        <taxon>Vagococcus</taxon>
    </lineage>
</organism>
<feature type="compositionally biased region" description="Basic and acidic residues" evidence="3">
    <location>
        <begin position="16"/>
        <end position="30"/>
    </location>
</feature>
<dbReference type="EMBL" id="CP049886">
    <property type="protein sequence ID" value="QIL46974.1"/>
    <property type="molecule type" value="Genomic_DNA"/>
</dbReference>
<feature type="compositionally biased region" description="Basic and acidic residues" evidence="3">
    <location>
        <begin position="46"/>
        <end position="55"/>
    </location>
</feature>
<feature type="domain" description="Mannosyl-glycoprotein endo-beta-N-acetylglucosamidase-like" evidence="4">
    <location>
        <begin position="79"/>
        <end position="239"/>
    </location>
</feature>
<keyword evidence="6" id="KW-1185">Reference proteome</keyword>
<dbReference type="KEGG" id="vah:G7081_01260"/>
<dbReference type="GO" id="GO:0004040">
    <property type="term" value="F:amidase activity"/>
    <property type="evidence" value="ECO:0007669"/>
    <property type="project" value="InterPro"/>
</dbReference>
<dbReference type="InterPro" id="IPR051056">
    <property type="entry name" value="Glycosyl_Hydrolase_73"/>
</dbReference>
<feature type="compositionally biased region" description="Polar residues" evidence="3">
    <location>
        <begin position="31"/>
        <end position="41"/>
    </location>
</feature>
<dbReference type="Proteomes" id="UP000500890">
    <property type="component" value="Chromosome"/>
</dbReference>
<name>A0A6G8APG9_9ENTE</name>
<dbReference type="Gene3D" id="4.10.80.30">
    <property type="entry name" value="DNA polymerase, domain 6"/>
    <property type="match status" value="1"/>
</dbReference>
<evidence type="ECO:0000256" key="3">
    <source>
        <dbReference type="SAM" id="MobiDB-lite"/>
    </source>
</evidence>
<dbReference type="PANTHER" id="PTHR33308:SF9">
    <property type="entry name" value="PEPTIDOGLYCAN HYDROLASE FLGJ"/>
    <property type="match status" value="1"/>
</dbReference>
<evidence type="ECO:0000313" key="6">
    <source>
        <dbReference type="Proteomes" id="UP000500890"/>
    </source>
</evidence>
<dbReference type="Pfam" id="PF01832">
    <property type="entry name" value="Glucosaminidase"/>
    <property type="match status" value="1"/>
</dbReference>
<reference evidence="5 6" key="1">
    <citation type="submission" date="2020-03" db="EMBL/GenBank/DDBJ databases">
        <title>Vagococcus sp. nov., isolated from beetles.</title>
        <authorList>
            <person name="Hyun D.-W."/>
            <person name="Bae J.-W."/>
        </authorList>
    </citation>
    <scope>NUCLEOTIDE SEQUENCE [LARGE SCALE GENOMIC DNA]</scope>
    <source>
        <strain evidence="5 6">HDW17A</strain>
    </source>
</reference>
<dbReference type="SMART" id="SM00047">
    <property type="entry name" value="LYZ2"/>
    <property type="match status" value="1"/>
</dbReference>